<dbReference type="Gene3D" id="3.30.420.10">
    <property type="entry name" value="Ribonuclease H-like superfamily/Ribonuclease H"/>
    <property type="match status" value="1"/>
</dbReference>
<sequence>MLAFLRFYTAEELQLTWTAASDLAAKGAGRGPWLGRRLRVWMVSFLDDESRLPRLGCFWIREAMVENEEIAQEIQLHLQGLGRWFKAADVVAYSGREDVMVRWGTTKAIAESTARRWLKDLDFRYGTPVKGQYIDGHERDDVVKYRQEVFIPKWEEYQKRMILRDNDGNVVQRPPPDQLVILQTHDETTFYANDQRKSRWINKSEGPTPVRKGEGTSIMVSDFCSPDNPNGWLCSKDGTQEARIVFKAGKNRDGYFDNDDIIATTENAIDLFETNFPQNTGTKALFLFDNAKTHQARAADALSARKMPKGTKYWNSPSGVPMRDARFADGRPQPLYFSDGQFKGMEVLLCERNLWPAQGLRAECKKFQCPSPDAVLPTCCARRRLFNQTDFKNQKSRLQELIESRGHYFLFYPKFHCETNFIEMCWGRAKYAYRMYNIPRDEKEQEKNIRKALDSVSILSMQRFANRSARFIDAYKQGLSGSQAAWANKKYHSHRTLPPDIVAEIKRSVE</sequence>
<evidence type="ECO:0000313" key="1">
    <source>
        <dbReference type="EMBL" id="KIO33140.1"/>
    </source>
</evidence>
<dbReference type="PANTHER" id="PTHR35871">
    <property type="entry name" value="EXPRESSED PROTEIN"/>
    <property type="match status" value="1"/>
</dbReference>
<dbReference type="PANTHER" id="PTHR35871:SF1">
    <property type="entry name" value="CXC1-LIKE CYSTEINE CLUSTER ASSOCIATED WITH KDZ TRANSPOSASES DOMAIN-CONTAINING PROTEIN"/>
    <property type="match status" value="1"/>
</dbReference>
<gene>
    <name evidence="1" type="ORF">M407DRAFT_65736</name>
</gene>
<keyword evidence="2" id="KW-1185">Reference proteome</keyword>
<organism evidence="1 2">
    <name type="scientific">Tulasnella calospora MUT 4182</name>
    <dbReference type="NCBI Taxonomy" id="1051891"/>
    <lineage>
        <taxon>Eukaryota</taxon>
        <taxon>Fungi</taxon>
        <taxon>Dikarya</taxon>
        <taxon>Basidiomycota</taxon>
        <taxon>Agaricomycotina</taxon>
        <taxon>Agaricomycetes</taxon>
        <taxon>Cantharellales</taxon>
        <taxon>Tulasnellaceae</taxon>
        <taxon>Tulasnella</taxon>
    </lineage>
</organism>
<reference evidence="2" key="2">
    <citation type="submission" date="2015-01" db="EMBL/GenBank/DDBJ databases">
        <title>Evolutionary Origins and Diversification of the Mycorrhizal Mutualists.</title>
        <authorList>
            <consortium name="DOE Joint Genome Institute"/>
            <consortium name="Mycorrhizal Genomics Consortium"/>
            <person name="Kohler A."/>
            <person name="Kuo A."/>
            <person name="Nagy L.G."/>
            <person name="Floudas D."/>
            <person name="Copeland A."/>
            <person name="Barry K.W."/>
            <person name="Cichocki N."/>
            <person name="Veneault-Fourrey C."/>
            <person name="LaButti K."/>
            <person name="Lindquist E.A."/>
            <person name="Lipzen A."/>
            <person name="Lundell T."/>
            <person name="Morin E."/>
            <person name="Murat C."/>
            <person name="Riley R."/>
            <person name="Ohm R."/>
            <person name="Sun H."/>
            <person name="Tunlid A."/>
            <person name="Henrissat B."/>
            <person name="Grigoriev I.V."/>
            <person name="Hibbett D.S."/>
            <person name="Martin F."/>
        </authorList>
    </citation>
    <scope>NUCLEOTIDE SEQUENCE [LARGE SCALE GENOMIC DNA]</scope>
    <source>
        <strain evidence="2">MUT 4182</strain>
    </source>
</reference>
<dbReference type="HOGENOM" id="CLU_005726_1_0_1"/>
<dbReference type="EMBL" id="KN822950">
    <property type="protein sequence ID" value="KIO33140.1"/>
    <property type="molecule type" value="Genomic_DNA"/>
</dbReference>
<dbReference type="OrthoDB" id="10039611at2759"/>
<accession>A0A0C3QKQ1</accession>
<dbReference type="GO" id="GO:0003676">
    <property type="term" value="F:nucleic acid binding"/>
    <property type="evidence" value="ECO:0007669"/>
    <property type="project" value="InterPro"/>
</dbReference>
<evidence type="ECO:0000313" key="2">
    <source>
        <dbReference type="Proteomes" id="UP000054248"/>
    </source>
</evidence>
<dbReference type="InterPro" id="IPR036397">
    <property type="entry name" value="RNaseH_sf"/>
</dbReference>
<protein>
    <submittedName>
        <fullName evidence="1">Uncharacterized protein</fullName>
    </submittedName>
</protein>
<dbReference type="Proteomes" id="UP000054248">
    <property type="component" value="Unassembled WGS sequence"/>
</dbReference>
<name>A0A0C3QKQ1_9AGAM</name>
<proteinExistence type="predicted"/>
<dbReference type="AlphaFoldDB" id="A0A0C3QKQ1"/>
<reference evidence="1 2" key="1">
    <citation type="submission" date="2014-04" db="EMBL/GenBank/DDBJ databases">
        <authorList>
            <consortium name="DOE Joint Genome Institute"/>
            <person name="Kuo A."/>
            <person name="Girlanda M."/>
            <person name="Perotto S."/>
            <person name="Kohler A."/>
            <person name="Nagy L.G."/>
            <person name="Floudas D."/>
            <person name="Copeland A."/>
            <person name="Barry K.W."/>
            <person name="Cichocki N."/>
            <person name="Veneault-Fourrey C."/>
            <person name="LaButti K."/>
            <person name="Lindquist E.A."/>
            <person name="Lipzen A."/>
            <person name="Lundell T."/>
            <person name="Morin E."/>
            <person name="Murat C."/>
            <person name="Sun H."/>
            <person name="Tunlid A."/>
            <person name="Henrissat B."/>
            <person name="Grigoriev I.V."/>
            <person name="Hibbett D.S."/>
            <person name="Martin F."/>
            <person name="Nordberg H.P."/>
            <person name="Cantor M.N."/>
            <person name="Hua S.X."/>
        </authorList>
    </citation>
    <scope>NUCLEOTIDE SEQUENCE [LARGE SCALE GENOMIC DNA]</scope>
    <source>
        <strain evidence="1 2">MUT 4182</strain>
    </source>
</reference>